<evidence type="ECO:0000259" key="11">
    <source>
        <dbReference type="PROSITE" id="PS51309"/>
    </source>
</evidence>
<dbReference type="PANTHER" id="PTHR24012">
    <property type="entry name" value="RNA BINDING PROTEIN"/>
    <property type="match status" value="1"/>
</dbReference>
<feature type="region of interest" description="Disordered" evidence="9">
    <location>
        <begin position="422"/>
        <end position="447"/>
    </location>
</feature>
<dbReference type="GeneID" id="39982899"/>
<dbReference type="InterPro" id="IPR000504">
    <property type="entry name" value="RRM_dom"/>
</dbReference>
<evidence type="ECO:0000256" key="8">
    <source>
        <dbReference type="PROSITE-ProRule" id="PRU00176"/>
    </source>
</evidence>
<comment type="similarity">
    <text evidence="3">Belongs to the polyadenylate-binding protein type-1 family.</text>
</comment>
<dbReference type="EMBL" id="NBCO01000005">
    <property type="protein sequence ID" value="ORC91868.1"/>
    <property type="molecule type" value="Genomic_DNA"/>
</dbReference>
<feature type="domain" description="PABC" evidence="11">
    <location>
        <begin position="495"/>
        <end position="572"/>
    </location>
</feature>
<dbReference type="GO" id="GO:0003723">
    <property type="term" value="F:RNA binding"/>
    <property type="evidence" value="ECO:0007669"/>
    <property type="project" value="UniProtKB-UniRule"/>
</dbReference>
<keyword evidence="4" id="KW-0963">Cytoplasm</keyword>
<dbReference type="InterPro" id="IPR002004">
    <property type="entry name" value="PABP_HYD_C"/>
</dbReference>
<dbReference type="Proteomes" id="UP000192257">
    <property type="component" value="Unassembled WGS sequence"/>
</dbReference>
<evidence type="ECO:0000256" key="5">
    <source>
        <dbReference type="ARBA" id="ARBA00022737"/>
    </source>
</evidence>
<reference evidence="12 13" key="1">
    <citation type="submission" date="2017-03" db="EMBL/GenBank/DDBJ databases">
        <title>An alternative strategy for trypanosome survival in the mammalian bloodstream revealed through genome and transcriptome analysis of the ubiquitous bovine parasite Trypanosoma (Megatrypanum) theileri.</title>
        <authorList>
            <person name="Kelly S."/>
            <person name="Ivens A."/>
            <person name="Mott A."/>
            <person name="O'Neill E."/>
            <person name="Emms D."/>
            <person name="Macleod O."/>
            <person name="Voorheis P."/>
            <person name="Matthews J."/>
            <person name="Matthews K."/>
            <person name="Carrington M."/>
        </authorList>
    </citation>
    <scope>NUCLEOTIDE SEQUENCE [LARGE SCALE GENOMIC DNA]</scope>
    <source>
        <strain evidence="12">Edinburgh</strain>
    </source>
</reference>
<evidence type="ECO:0000256" key="7">
    <source>
        <dbReference type="ARBA" id="ARBA00023242"/>
    </source>
</evidence>
<protein>
    <submittedName>
        <fullName evidence="12">Putative poly(A)-binding protein</fullName>
    </submittedName>
</protein>
<keyword evidence="7" id="KW-0539">Nucleus</keyword>
<evidence type="ECO:0000259" key="10">
    <source>
        <dbReference type="PROSITE" id="PS50102"/>
    </source>
</evidence>
<dbReference type="SUPFAM" id="SSF63570">
    <property type="entry name" value="PABC (PABP) domain"/>
    <property type="match status" value="1"/>
</dbReference>
<dbReference type="PROSITE" id="PS50102">
    <property type="entry name" value="RRM"/>
    <property type="match status" value="4"/>
</dbReference>
<accession>A0A1X0P4V5</accession>
<dbReference type="GO" id="GO:0005634">
    <property type="term" value="C:nucleus"/>
    <property type="evidence" value="ECO:0007669"/>
    <property type="project" value="UniProtKB-SubCell"/>
</dbReference>
<keyword evidence="5" id="KW-0677">Repeat</keyword>
<feature type="domain" description="RRM" evidence="10">
    <location>
        <begin position="101"/>
        <end position="169"/>
    </location>
</feature>
<keyword evidence="13" id="KW-1185">Reference proteome</keyword>
<gene>
    <name evidence="12" type="ORF">TM35_000054640</name>
</gene>
<dbReference type="Pfam" id="PF00076">
    <property type="entry name" value="RRM_1"/>
    <property type="match status" value="4"/>
</dbReference>
<dbReference type="OrthoDB" id="19742at2759"/>
<keyword evidence="6 8" id="KW-0694">RNA-binding</keyword>
<evidence type="ECO:0000256" key="1">
    <source>
        <dbReference type="ARBA" id="ARBA00004123"/>
    </source>
</evidence>
<dbReference type="FunFam" id="3.30.70.330:FF:000651">
    <property type="entry name" value="Poly(A) binding protein cytoplasmic 1 like"/>
    <property type="match status" value="1"/>
</dbReference>
<evidence type="ECO:0000256" key="4">
    <source>
        <dbReference type="ARBA" id="ARBA00022490"/>
    </source>
</evidence>
<dbReference type="STRING" id="67003.A0A1X0P4V5"/>
<sequence length="574" mass="64620">MDAPLAQRTSSLYVGDLPVEMNNPEEVLGRLFGSVGPVASIRVCRDMNTQRSLGYAYVNFQNPADAEKAIESFNYTDIIPGHSIRIMPSMRDPILRRAGINNLYVKIADRSLTARDLRDIFSRYGKILSTKVTCDTNGKSLGYGFVQFETAEGAKTALEKSVESLGEAIIAVAPFVRKAERLAQEEKKFVNVYVKNIKPGTTEDEIRGEFNKFGELKSLFLSGHPQHQTMFCILSFLTHDAAVAAIEAMHNSVSSPILLPDSKLFVCRALKKRDRQEIAQSSQTLYQSQGRNLYIKHLDESVTREKLEELFSPFGKIVSCVLMKDASGVSREFGFVCFEAKEIADTALREMNGKTVFGKPLYVSYAEQKDMRSRILHEKIQRMIRQQHQRTTMPMTILSKPWTRNYPANSVFRPPFMQPFHARRQPPHPPPPMFMTSSMQTPPPPPPPVPSQLMNHGTNRTYYTQPHFPVPPLPPPPPPPPPIHSAQQVWQGANGEALRESHLSNLSPEEKRNILGERLFSKVMEIQPNQAAKITGMLLEMETAEILEILNTSSLLTAKVEEAIVVLRQHTNRV</sequence>
<dbReference type="VEuPathDB" id="TriTrypDB:TM35_000054640"/>
<comment type="caution">
    <text evidence="12">The sequence shown here is derived from an EMBL/GenBank/DDBJ whole genome shotgun (WGS) entry which is preliminary data.</text>
</comment>
<dbReference type="InterPro" id="IPR036053">
    <property type="entry name" value="PABP-dom"/>
</dbReference>
<dbReference type="GO" id="GO:0005737">
    <property type="term" value="C:cytoplasm"/>
    <property type="evidence" value="ECO:0007669"/>
    <property type="project" value="UniProtKB-SubCell"/>
</dbReference>
<dbReference type="SMART" id="SM00517">
    <property type="entry name" value="PolyA"/>
    <property type="match status" value="1"/>
</dbReference>
<dbReference type="SUPFAM" id="SSF54928">
    <property type="entry name" value="RNA-binding domain, RBD"/>
    <property type="match status" value="3"/>
</dbReference>
<dbReference type="FunFam" id="1.10.1900.10:FF:000006">
    <property type="entry name" value="Polyadenylate-binding protein"/>
    <property type="match status" value="1"/>
</dbReference>
<evidence type="ECO:0000313" key="13">
    <source>
        <dbReference type="Proteomes" id="UP000192257"/>
    </source>
</evidence>
<evidence type="ECO:0000313" key="12">
    <source>
        <dbReference type="EMBL" id="ORC91868.1"/>
    </source>
</evidence>
<dbReference type="AlphaFoldDB" id="A0A1X0P4V5"/>
<feature type="domain" description="RRM" evidence="10">
    <location>
        <begin position="10"/>
        <end position="91"/>
    </location>
</feature>
<dbReference type="CDD" id="cd00590">
    <property type="entry name" value="RRM_SF"/>
    <property type="match status" value="1"/>
</dbReference>
<evidence type="ECO:0000256" key="3">
    <source>
        <dbReference type="ARBA" id="ARBA00008557"/>
    </source>
</evidence>
<feature type="region of interest" description="Disordered" evidence="9">
    <location>
        <begin position="465"/>
        <end position="496"/>
    </location>
</feature>
<evidence type="ECO:0000256" key="2">
    <source>
        <dbReference type="ARBA" id="ARBA00004496"/>
    </source>
</evidence>
<evidence type="ECO:0000256" key="9">
    <source>
        <dbReference type="SAM" id="MobiDB-lite"/>
    </source>
</evidence>
<dbReference type="PROSITE" id="PS51309">
    <property type="entry name" value="PABC"/>
    <property type="match status" value="1"/>
</dbReference>
<dbReference type="Gene3D" id="3.30.70.330">
    <property type="match status" value="4"/>
</dbReference>
<dbReference type="Gene3D" id="1.10.1900.10">
    <property type="entry name" value="c-terminal domain of poly(a) binding protein"/>
    <property type="match status" value="1"/>
</dbReference>
<feature type="compositionally biased region" description="Pro residues" evidence="9">
    <location>
        <begin position="468"/>
        <end position="483"/>
    </location>
</feature>
<name>A0A1X0P4V5_9TRYP</name>
<feature type="domain" description="RRM" evidence="10">
    <location>
        <begin position="291"/>
        <end position="368"/>
    </location>
</feature>
<dbReference type="InterPro" id="IPR035979">
    <property type="entry name" value="RBD_domain_sf"/>
</dbReference>
<dbReference type="InterPro" id="IPR012677">
    <property type="entry name" value="Nucleotide-bd_a/b_plait_sf"/>
</dbReference>
<dbReference type="SMART" id="SM00360">
    <property type="entry name" value="RRM"/>
    <property type="match status" value="4"/>
</dbReference>
<dbReference type="RefSeq" id="XP_028885934.1">
    <property type="nucleotide sequence ID" value="XM_029023119.1"/>
</dbReference>
<dbReference type="Pfam" id="PF00658">
    <property type="entry name" value="MLLE"/>
    <property type="match status" value="1"/>
</dbReference>
<comment type="subcellular location">
    <subcellularLocation>
        <location evidence="2">Cytoplasm</location>
    </subcellularLocation>
    <subcellularLocation>
        <location evidence="1">Nucleus</location>
    </subcellularLocation>
</comment>
<feature type="domain" description="RRM" evidence="10">
    <location>
        <begin position="190"/>
        <end position="300"/>
    </location>
</feature>
<evidence type="ECO:0000256" key="6">
    <source>
        <dbReference type="ARBA" id="ARBA00022884"/>
    </source>
</evidence>
<proteinExistence type="inferred from homology"/>
<organism evidence="12 13">
    <name type="scientific">Trypanosoma theileri</name>
    <dbReference type="NCBI Taxonomy" id="67003"/>
    <lineage>
        <taxon>Eukaryota</taxon>
        <taxon>Discoba</taxon>
        <taxon>Euglenozoa</taxon>
        <taxon>Kinetoplastea</taxon>
        <taxon>Metakinetoplastina</taxon>
        <taxon>Trypanosomatida</taxon>
        <taxon>Trypanosomatidae</taxon>
        <taxon>Trypanosoma</taxon>
    </lineage>
</organism>